<organism evidence="10">
    <name type="scientific">Dolosigranulum savutiense</name>
    <dbReference type="NCBI Taxonomy" id="3110288"/>
    <lineage>
        <taxon>Bacteria</taxon>
        <taxon>Bacillati</taxon>
        <taxon>Bacillota</taxon>
        <taxon>Bacilli</taxon>
        <taxon>Lactobacillales</taxon>
        <taxon>Carnobacteriaceae</taxon>
        <taxon>Dolosigranulum</taxon>
    </lineage>
</organism>
<dbReference type="PROSITE" id="PS00189">
    <property type="entry name" value="LIPOYL"/>
    <property type="match status" value="1"/>
</dbReference>
<evidence type="ECO:0000256" key="1">
    <source>
        <dbReference type="ARBA" id="ARBA00001938"/>
    </source>
</evidence>
<dbReference type="GO" id="GO:0016407">
    <property type="term" value="F:acetyltransferase activity"/>
    <property type="evidence" value="ECO:0007669"/>
    <property type="project" value="TreeGrafter"/>
</dbReference>
<dbReference type="InterPro" id="IPR001078">
    <property type="entry name" value="2-oxoacid_DH_actylTfrase"/>
</dbReference>
<keyword evidence="3 6" id="KW-0808">Transferase</keyword>
<dbReference type="Pfam" id="PF00364">
    <property type="entry name" value="Biotin_lipoyl"/>
    <property type="match status" value="1"/>
</dbReference>
<dbReference type="PANTHER" id="PTHR43178">
    <property type="entry name" value="DIHYDROLIPOAMIDE ACETYLTRANSFERASE COMPONENT OF PYRUVATE DEHYDROGENASE COMPLEX"/>
    <property type="match status" value="1"/>
</dbReference>
<evidence type="ECO:0000259" key="8">
    <source>
        <dbReference type="PROSITE" id="PS50968"/>
    </source>
</evidence>
<name>A0AB74TRK4_9LACT</name>
<evidence type="ECO:0000259" key="9">
    <source>
        <dbReference type="PROSITE" id="PS51826"/>
    </source>
</evidence>
<dbReference type="EMBL" id="CP142433">
    <property type="protein sequence ID" value="XBC45506.1"/>
    <property type="molecule type" value="Genomic_DNA"/>
</dbReference>
<feature type="compositionally biased region" description="Polar residues" evidence="7">
    <location>
        <begin position="111"/>
        <end position="142"/>
    </location>
</feature>
<dbReference type="Gene3D" id="2.40.50.100">
    <property type="match status" value="1"/>
</dbReference>
<dbReference type="Gene3D" id="3.30.559.10">
    <property type="entry name" value="Chloramphenicol acetyltransferase-like domain"/>
    <property type="match status" value="1"/>
</dbReference>
<dbReference type="SUPFAM" id="SSF52777">
    <property type="entry name" value="CoA-dependent acyltransferases"/>
    <property type="match status" value="1"/>
</dbReference>
<gene>
    <name evidence="10" type="ORF">VUQ08_06490</name>
</gene>
<evidence type="ECO:0000313" key="10">
    <source>
        <dbReference type="EMBL" id="XBC45506.1"/>
    </source>
</evidence>
<comment type="cofactor">
    <cofactor evidence="1 6">
        <name>(R)-lipoate</name>
        <dbReference type="ChEBI" id="CHEBI:83088"/>
    </cofactor>
</comment>
<accession>A0AB74TRK4</accession>
<dbReference type="CDD" id="cd06849">
    <property type="entry name" value="lipoyl_domain"/>
    <property type="match status" value="1"/>
</dbReference>
<keyword evidence="5 6" id="KW-0012">Acyltransferase</keyword>
<evidence type="ECO:0000256" key="5">
    <source>
        <dbReference type="ARBA" id="ARBA00023315"/>
    </source>
</evidence>
<comment type="similarity">
    <text evidence="2 6">Belongs to the 2-oxoacid dehydrogenase family.</text>
</comment>
<evidence type="ECO:0000256" key="2">
    <source>
        <dbReference type="ARBA" id="ARBA00007317"/>
    </source>
</evidence>
<protein>
    <recommendedName>
        <fullName evidence="6">Dihydrolipoamide acetyltransferase component of pyruvate dehydrogenase complex</fullName>
        <ecNumber evidence="6">2.3.1.-</ecNumber>
    </recommendedName>
</protein>
<evidence type="ECO:0000256" key="7">
    <source>
        <dbReference type="SAM" id="MobiDB-lite"/>
    </source>
</evidence>
<proteinExistence type="inferred from homology"/>
<evidence type="ECO:0000256" key="6">
    <source>
        <dbReference type="RuleBase" id="RU003423"/>
    </source>
</evidence>
<dbReference type="PANTHER" id="PTHR43178:SF5">
    <property type="entry name" value="LIPOAMIDE ACYLTRANSFERASE COMPONENT OF BRANCHED-CHAIN ALPHA-KETO ACID DEHYDROGENASE COMPLEX, MITOCHONDRIAL"/>
    <property type="match status" value="1"/>
</dbReference>
<feature type="region of interest" description="Disordered" evidence="7">
    <location>
        <begin position="75"/>
        <end position="184"/>
    </location>
</feature>
<evidence type="ECO:0000256" key="4">
    <source>
        <dbReference type="ARBA" id="ARBA00022823"/>
    </source>
</evidence>
<feature type="domain" description="Peripheral subunit-binding (PSBD)" evidence="9">
    <location>
        <begin position="217"/>
        <end position="252"/>
    </location>
</feature>
<dbReference type="InterPro" id="IPR023213">
    <property type="entry name" value="CAT-like_dom_sf"/>
</dbReference>
<dbReference type="PROSITE" id="PS51826">
    <property type="entry name" value="PSBD"/>
    <property type="match status" value="1"/>
</dbReference>
<feature type="compositionally biased region" description="Polar residues" evidence="7">
    <location>
        <begin position="162"/>
        <end position="182"/>
    </location>
</feature>
<dbReference type="PROSITE" id="PS50968">
    <property type="entry name" value="BIOTINYL_LIPOYL"/>
    <property type="match status" value="1"/>
</dbReference>
<dbReference type="SUPFAM" id="SSF51230">
    <property type="entry name" value="Single hybrid motif"/>
    <property type="match status" value="1"/>
</dbReference>
<dbReference type="AlphaFoldDB" id="A0AB74TRK4"/>
<dbReference type="InterPro" id="IPR000089">
    <property type="entry name" value="Biotin_lipoyl"/>
</dbReference>
<dbReference type="InterPro" id="IPR003016">
    <property type="entry name" value="2-oxoA_DH_lipoyl-BS"/>
</dbReference>
<dbReference type="GO" id="GO:0031405">
    <property type="term" value="F:lipoic acid binding"/>
    <property type="evidence" value="ECO:0007669"/>
    <property type="project" value="TreeGrafter"/>
</dbReference>
<dbReference type="InterPro" id="IPR050743">
    <property type="entry name" value="2-oxoacid_DH_E2_comp"/>
</dbReference>
<evidence type="ECO:0000256" key="3">
    <source>
        <dbReference type="ARBA" id="ARBA00022679"/>
    </source>
</evidence>
<feature type="domain" description="Lipoyl-binding" evidence="8">
    <location>
        <begin position="2"/>
        <end position="77"/>
    </location>
</feature>
<dbReference type="InterPro" id="IPR004167">
    <property type="entry name" value="PSBD"/>
</dbReference>
<dbReference type="Pfam" id="PF00198">
    <property type="entry name" value="2-oxoacid_dh"/>
    <property type="match status" value="1"/>
</dbReference>
<reference evidence="10" key="1">
    <citation type="submission" date="2023-12" db="EMBL/GenBank/DDBJ databases">
        <title>Dolosigranulum savutii sp. nov. isolated from human upper respiratory samples collected in Botswana.</title>
        <authorList>
            <person name="Kelly M.S."/>
        </authorList>
    </citation>
    <scope>NUCLEOTIDE SEQUENCE</scope>
    <source>
        <strain evidence="10">MSK433</strain>
    </source>
</reference>
<dbReference type="EC" id="2.3.1.-" evidence="6"/>
<dbReference type="Gene3D" id="4.10.320.10">
    <property type="entry name" value="E3-binding domain"/>
    <property type="match status" value="1"/>
</dbReference>
<dbReference type="RefSeq" id="WP_347299982.1">
    <property type="nucleotide sequence ID" value="NZ_CP142433.1"/>
</dbReference>
<sequence>MVYTLKLPRLGEGLFEAQVVNILANKGASVTEDTIIADMQTDKAAGELQSPVEGKVVDILMKEGEFVYQGDPLVLIDDGSDTPPDLSNDSGVYRGPSGVGGSTVKAKQSPKKTASTEESTTIEQVAGQPTDQPIDQSGSKHSLGQAPYKTTRRTKARATAPGQDQTQPPRSTAEQPNATPQLSAAEKERREYFAQYYNTDFELKHNNRPQRPTKNVQAMPYVRAYARQLGIDLTQINQEGDIVKKEDIETLKKQNAIEKSIYPFKPVDQYAPLYSSTRGDEQEEIELSYIRKWNASAYEMQHRIVPPFTLFEEVDASALLAMMDDYERDGIELDSYLPFVVKAVVAAAEKFPRLNASLDDSVATFVQKDYCSVGIDVNTVQGMFTPVIHDAQQKSFETIQETIKQLSKDVQTRTFEWDNLSEGTITITDCSNIRSKVGHFTPMIHYPQSACLGLGTIEDKPVIYEGEVVAQPTLPLSLTVDYRVVDRKDAFAAMAFLKELLEHPNKLLFQS</sequence>
<keyword evidence="4 6" id="KW-0450">Lipoyl</keyword>
<dbReference type="InterPro" id="IPR036625">
    <property type="entry name" value="E3-bd_dom_sf"/>
</dbReference>
<dbReference type="InterPro" id="IPR011053">
    <property type="entry name" value="Single_hybrid_motif"/>
</dbReference>
<dbReference type="GO" id="GO:0005737">
    <property type="term" value="C:cytoplasm"/>
    <property type="evidence" value="ECO:0007669"/>
    <property type="project" value="TreeGrafter"/>
</dbReference>